<dbReference type="EMBL" id="CABWLC010000022">
    <property type="protein sequence ID" value="VXA89346.1"/>
    <property type="molecule type" value="Genomic_DNA"/>
</dbReference>
<accession>A0A653LCL3</accession>
<organism evidence="2 3">
    <name type="scientific">Aeromonas veronii</name>
    <dbReference type="NCBI Taxonomy" id="654"/>
    <lineage>
        <taxon>Bacteria</taxon>
        <taxon>Pseudomonadati</taxon>
        <taxon>Pseudomonadota</taxon>
        <taxon>Gammaproteobacteria</taxon>
        <taxon>Aeromonadales</taxon>
        <taxon>Aeromonadaceae</taxon>
        <taxon>Aeromonas</taxon>
    </lineage>
</organism>
<proteinExistence type="predicted"/>
<protein>
    <submittedName>
        <fullName evidence="2">Uncharacterized protein</fullName>
    </submittedName>
</protein>
<evidence type="ECO:0000256" key="1">
    <source>
        <dbReference type="SAM" id="MobiDB-lite"/>
    </source>
</evidence>
<name>A0A653LCL3_AERVE</name>
<reference evidence="2 3" key="1">
    <citation type="submission" date="2019-10" db="EMBL/GenBank/DDBJ databases">
        <authorList>
            <person name="Karimi E."/>
        </authorList>
    </citation>
    <scope>NUCLEOTIDE SEQUENCE [LARGE SCALE GENOMIC DNA]</scope>
    <source>
        <strain evidence="2">Aeromonas sp. 8C</strain>
    </source>
</reference>
<feature type="region of interest" description="Disordered" evidence="1">
    <location>
        <begin position="425"/>
        <end position="445"/>
    </location>
</feature>
<dbReference type="AlphaFoldDB" id="A0A653LCL3"/>
<gene>
    <name evidence="2" type="ORF">AERO8C_90050</name>
</gene>
<evidence type="ECO:0000313" key="3">
    <source>
        <dbReference type="Proteomes" id="UP000439123"/>
    </source>
</evidence>
<sequence length="445" mass="48315">MGARPTADDPRLLLSGFLPTINNQGANGALIVLTEEAIWQRQLTASTGSSLIHKQFEQHVEIAMAERSELPAIPQILDKLLALGDGEHCLDPLQRQAGIGLELCLGGRFKQAEAVHKVFEWQIVCRHLPLLVQIGATLVQIPFRMLHLGSAQDLLIREIGHLAMGATADPQIVTKAPVVEIVMALVALFGISRDLVLAITAGGEHGVALLVDIPQGVIFRQFGRLGGKRRVRLYGELIPGEVRRGAVDSLLQVIKGVIQTLIRQTVHQIQIESGQLDGVGQCRRLARLFRAVNAAEAAQLLLLEALHPDGDTVDAGALETGELVRLHRTRVRLHGDLAICGERNAGPNPVQQGLHRLHRQQAGGAAADKDRGERPPLCPLQILIQILQQGGDIFEVRQLPLLGMGVEVTVRALLDAPGHMNIERERRQLQHGASNKTGAQGPHCR</sequence>
<dbReference type="Proteomes" id="UP000439123">
    <property type="component" value="Unassembled WGS sequence"/>
</dbReference>
<evidence type="ECO:0000313" key="2">
    <source>
        <dbReference type="EMBL" id="VXA89346.1"/>
    </source>
</evidence>